<dbReference type="AlphaFoldDB" id="A0A7J6XN45"/>
<feature type="region of interest" description="Disordered" evidence="1">
    <location>
        <begin position="201"/>
        <end position="228"/>
    </location>
</feature>
<evidence type="ECO:0000313" key="3">
    <source>
        <dbReference type="Proteomes" id="UP000583944"/>
    </source>
</evidence>
<gene>
    <name evidence="2" type="ORF">ECC02_011336</name>
</gene>
<protein>
    <submittedName>
        <fullName evidence="2">Uncharacterized protein</fullName>
    </submittedName>
</protein>
<proteinExistence type="predicted"/>
<comment type="caution">
    <text evidence="2">The sequence shown here is derived from an EMBL/GenBank/DDBJ whole genome shotgun (WGS) entry which is preliminary data.</text>
</comment>
<feature type="region of interest" description="Disordered" evidence="1">
    <location>
        <begin position="1"/>
        <end position="63"/>
    </location>
</feature>
<reference evidence="2 3" key="1">
    <citation type="journal article" date="2019" name="Genome Biol. Evol.">
        <title>Nanopore Sequencing Significantly Improves Genome Assembly of the Protozoan Parasite Trypanosoma cruzi.</title>
        <authorList>
            <person name="Diaz-Viraque F."/>
            <person name="Pita S."/>
            <person name="Greif G."/>
            <person name="de Souza R.C.M."/>
            <person name="Iraola G."/>
            <person name="Robello C."/>
        </authorList>
    </citation>
    <scope>NUCLEOTIDE SEQUENCE [LARGE SCALE GENOMIC DNA]</scope>
    <source>
        <strain evidence="2 3">Berenice</strain>
    </source>
</reference>
<organism evidence="2 3">
    <name type="scientific">Trypanosoma cruzi</name>
    <dbReference type="NCBI Taxonomy" id="5693"/>
    <lineage>
        <taxon>Eukaryota</taxon>
        <taxon>Discoba</taxon>
        <taxon>Euglenozoa</taxon>
        <taxon>Kinetoplastea</taxon>
        <taxon>Metakinetoplastina</taxon>
        <taxon>Trypanosomatida</taxon>
        <taxon>Trypanosomatidae</taxon>
        <taxon>Trypanosoma</taxon>
        <taxon>Schizotrypanum</taxon>
    </lineage>
</organism>
<accession>A0A7J6XN45</accession>
<name>A0A7J6XN45_TRYCR</name>
<dbReference type="Proteomes" id="UP000583944">
    <property type="component" value="Unassembled WGS sequence"/>
</dbReference>
<evidence type="ECO:0000256" key="1">
    <source>
        <dbReference type="SAM" id="MobiDB-lite"/>
    </source>
</evidence>
<evidence type="ECO:0000313" key="2">
    <source>
        <dbReference type="EMBL" id="KAF5215939.1"/>
    </source>
</evidence>
<dbReference type="EMBL" id="JABDHM010000254">
    <property type="protein sequence ID" value="KAF5215939.1"/>
    <property type="molecule type" value="Genomic_DNA"/>
</dbReference>
<dbReference type="VEuPathDB" id="TriTrypDB:ECC02_011336"/>
<sequence length="228" mass="23848">MDDKSGNAFSKTSCQEAAGPQEGRKAAAAATAGEAIKRLAGTFTSTRTPHPSGLGAQIEPLGNTRIKSAKQSRVESTGTPAQNKFKKQRFSRGNPLFRRRHGRLAGISCKSPFAGPQENAAEYKESATTQNKIILPTDQVAGRPRASGQNTTSLRSCRGGRLATIFLFLLVAVQIPLPQIICSGHVPAAKHRAAGSRGTVLGTEVMGGRGTAEGASTSKFGGGRCSED</sequence>